<protein>
    <submittedName>
        <fullName evidence="6">Transmembrane and coiled-coil domain-containing protein 4</fullName>
    </submittedName>
</protein>
<evidence type="ECO:0000256" key="2">
    <source>
        <dbReference type="ARBA" id="ARBA00022692"/>
    </source>
</evidence>
<keyword evidence="4" id="KW-0472">Membrane</keyword>
<keyword evidence="3" id="KW-1133">Transmembrane helix</keyword>
<dbReference type="Proteomes" id="UP000054359">
    <property type="component" value="Unassembled WGS sequence"/>
</dbReference>
<dbReference type="STRING" id="407821.A0A087U0Z8"/>
<keyword evidence="7" id="KW-1185">Reference proteome</keyword>
<dbReference type="AlphaFoldDB" id="A0A087U0Z8"/>
<dbReference type="OrthoDB" id="277931at2759"/>
<dbReference type="PANTHER" id="PTHR17920">
    <property type="entry name" value="TRANSMEMBRANE AND COILED-COIL DOMAIN-CONTAINING PROTEIN 4 TMCO4"/>
    <property type="match status" value="1"/>
</dbReference>
<evidence type="ECO:0000256" key="1">
    <source>
        <dbReference type="ARBA" id="ARBA00004141"/>
    </source>
</evidence>
<gene>
    <name evidence="6" type="ORF">X975_24496</name>
</gene>
<feature type="non-terminal residue" evidence="6">
    <location>
        <position position="229"/>
    </location>
</feature>
<accession>A0A087U0Z8</accession>
<evidence type="ECO:0000313" key="6">
    <source>
        <dbReference type="EMBL" id="KFM71037.1"/>
    </source>
</evidence>
<evidence type="ECO:0000256" key="3">
    <source>
        <dbReference type="ARBA" id="ARBA00022989"/>
    </source>
</evidence>
<evidence type="ECO:0000256" key="5">
    <source>
        <dbReference type="SAM" id="MobiDB-lite"/>
    </source>
</evidence>
<evidence type="ECO:0000256" key="4">
    <source>
        <dbReference type="ARBA" id="ARBA00023136"/>
    </source>
</evidence>
<feature type="region of interest" description="Disordered" evidence="5">
    <location>
        <begin position="165"/>
        <end position="185"/>
    </location>
</feature>
<reference evidence="6 7" key="1">
    <citation type="submission" date="2013-11" db="EMBL/GenBank/DDBJ databases">
        <title>Genome sequencing of Stegodyphus mimosarum.</title>
        <authorList>
            <person name="Bechsgaard J."/>
        </authorList>
    </citation>
    <scope>NUCLEOTIDE SEQUENCE [LARGE SCALE GENOMIC DNA]</scope>
</reference>
<dbReference type="PANTHER" id="PTHR17920:SF3">
    <property type="entry name" value="TRANSMEMBRANE AND COILED-COIL DOMAIN-CONTAINING PROTEIN 4"/>
    <property type="match status" value="1"/>
</dbReference>
<dbReference type="InterPro" id="IPR007941">
    <property type="entry name" value="DUF726"/>
</dbReference>
<name>A0A087U0Z8_STEMI</name>
<feature type="compositionally biased region" description="Low complexity" evidence="5">
    <location>
        <begin position="166"/>
        <end position="180"/>
    </location>
</feature>
<dbReference type="Pfam" id="PF05277">
    <property type="entry name" value="DUF726"/>
    <property type="match status" value="1"/>
</dbReference>
<organism evidence="6 7">
    <name type="scientific">Stegodyphus mimosarum</name>
    <name type="common">African social velvet spider</name>
    <dbReference type="NCBI Taxonomy" id="407821"/>
    <lineage>
        <taxon>Eukaryota</taxon>
        <taxon>Metazoa</taxon>
        <taxon>Ecdysozoa</taxon>
        <taxon>Arthropoda</taxon>
        <taxon>Chelicerata</taxon>
        <taxon>Arachnida</taxon>
        <taxon>Araneae</taxon>
        <taxon>Araneomorphae</taxon>
        <taxon>Entelegynae</taxon>
        <taxon>Eresoidea</taxon>
        <taxon>Eresidae</taxon>
        <taxon>Stegodyphus</taxon>
    </lineage>
</organism>
<evidence type="ECO:0000313" key="7">
    <source>
        <dbReference type="Proteomes" id="UP000054359"/>
    </source>
</evidence>
<sequence length="229" mass="25538">MAKRKGSEGIIEDAILLGAPVSAHVQSWKDFSKVVNGKIVNGYCRGDWLLKFLYRTSSATMKIAGLQPIKWDDRRMCNVDLSSVVSGHMDYGNKMDTILKAVGVRTTDEIIDESRLRKSRSDLPKVRRMSTGKKLKLKSKSDSDIFSIHSIPLIPASCMQRDRSQSLDSVLSQSSTSASLNPEDLKTSDLGLSPLFFNAPKTEKSFNLKAEISQDANILVPDTWNWNAW</sequence>
<dbReference type="EMBL" id="KK117641">
    <property type="protein sequence ID" value="KFM71037.1"/>
    <property type="molecule type" value="Genomic_DNA"/>
</dbReference>
<proteinExistence type="predicted"/>
<keyword evidence="2 6" id="KW-0812">Transmembrane</keyword>
<comment type="subcellular location">
    <subcellularLocation>
        <location evidence="1">Membrane</location>
        <topology evidence="1">Multi-pass membrane protein</topology>
    </subcellularLocation>
</comment>
<dbReference type="GO" id="GO:0016020">
    <property type="term" value="C:membrane"/>
    <property type="evidence" value="ECO:0007669"/>
    <property type="project" value="UniProtKB-SubCell"/>
</dbReference>